<name>Q5V8A8_9CYAN</name>
<dbReference type="PROSITE" id="PS50075">
    <property type="entry name" value="CARRIER"/>
    <property type="match status" value="2"/>
</dbReference>
<dbReference type="Pfam" id="PF00501">
    <property type="entry name" value="AMP-binding"/>
    <property type="match status" value="2"/>
</dbReference>
<dbReference type="Pfam" id="PF00668">
    <property type="entry name" value="Condensation"/>
    <property type="match status" value="1"/>
</dbReference>
<accession>Q5V8A8</accession>
<dbReference type="Gene3D" id="3.40.50.980">
    <property type="match status" value="2"/>
</dbReference>
<dbReference type="GO" id="GO:0008610">
    <property type="term" value="P:lipid biosynthetic process"/>
    <property type="evidence" value="ECO:0007669"/>
    <property type="project" value="UniProtKB-ARBA"/>
</dbReference>
<dbReference type="InterPro" id="IPR045851">
    <property type="entry name" value="AMP-bd_C_sf"/>
</dbReference>
<dbReference type="CDD" id="cd17652">
    <property type="entry name" value="A_NRPS_CmdD_like"/>
    <property type="match status" value="1"/>
</dbReference>
<dbReference type="InterPro" id="IPR010071">
    <property type="entry name" value="AA_adenyl_dom"/>
</dbReference>
<dbReference type="Pfam" id="PF00550">
    <property type="entry name" value="PP-binding"/>
    <property type="match status" value="2"/>
</dbReference>
<dbReference type="Gene3D" id="3.30.559.10">
    <property type="entry name" value="Chloramphenicol acetyltransferase-like domain"/>
    <property type="match status" value="1"/>
</dbReference>
<evidence type="ECO:0000313" key="9">
    <source>
        <dbReference type="EMBL" id="AAT12283.1"/>
    </source>
</evidence>
<dbReference type="NCBIfam" id="TIGR01733">
    <property type="entry name" value="AA-adenyl-dom"/>
    <property type="match status" value="2"/>
</dbReference>
<comment type="similarity">
    <text evidence="2">Belongs to the ATP-dependent AMP-binding enzyme family.</text>
</comment>
<dbReference type="GO" id="GO:0009403">
    <property type="term" value="P:toxin biosynthetic process"/>
    <property type="evidence" value="ECO:0007669"/>
    <property type="project" value="UniProtKB-ARBA"/>
</dbReference>
<dbReference type="NCBIfam" id="TIGR01746">
    <property type="entry name" value="Thioester-redct"/>
    <property type="match status" value="1"/>
</dbReference>
<dbReference type="InterPro" id="IPR009081">
    <property type="entry name" value="PP-bd_ACP"/>
</dbReference>
<evidence type="ECO:0000256" key="3">
    <source>
        <dbReference type="ARBA" id="ARBA00022450"/>
    </source>
</evidence>
<dbReference type="InterPro" id="IPR010080">
    <property type="entry name" value="Thioester_reductase-like_dom"/>
</dbReference>
<dbReference type="CDD" id="cd19540">
    <property type="entry name" value="LCL_NRPS-like"/>
    <property type="match status" value="1"/>
</dbReference>
<dbReference type="GO" id="GO:0016740">
    <property type="term" value="F:transferase activity"/>
    <property type="evidence" value="ECO:0007669"/>
    <property type="project" value="UniProtKB-KW"/>
</dbReference>
<dbReference type="InterPro" id="IPR013217">
    <property type="entry name" value="Methyltransf_12"/>
</dbReference>
<dbReference type="Gene3D" id="1.10.1200.10">
    <property type="entry name" value="ACP-like"/>
    <property type="match status" value="2"/>
</dbReference>
<dbReference type="InterPro" id="IPR036736">
    <property type="entry name" value="ACP-like_sf"/>
</dbReference>
<dbReference type="InterPro" id="IPR029063">
    <property type="entry name" value="SAM-dependent_MTases_sf"/>
</dbReference>
<evidence type="ECO:0000256" key="1">
    <source>
        <dbReference type="ARBA" id="ARBA00001957"/>
    </source>
</evidence>
<dbReference type="InterPro" id="IPR000873">
    <property type="entry name" value="AMP-dep_synth/lig_dom"/>
</dbReference>
<dbReference type="InterPro" id="IPR020806">
    <property type="entry name" value="PKS_PP-bd"/>
</dbReference>
<dbReference type="InterPro" id="IPR042099">
    <property type="entry name" value="ANL_N_sf"/>
</dbReference>
<keyword evidence="4" id="KW-0597">Phosphoprotein</keyword>
<dbReference type="Gene3D" id="3.40.50.12780">
    <property type="entry name" value="N-terminal domain of ligase-like"/>
    <property type="match status" value="1"/>
</dbReference>
<dbReference type="InterPro" id="IPR036291">
    <property type="entry name" value="NAD(P)-bd_dom_sf"/>
</dbReference>
<dbReference type="SUPFAM" id="SSF51735">
    <property type="entry name" value="NAD(P)-binding Rossmann-fold domains"/>
    <property type="match status" value="1"/>
</dbReference>
<protein>
    <submittedName>
        <fullName evidence="9">LtxA</fullName>
    </submittedName>
</protein>
<dbReference type="GO" id="GO:0031177">
    <property type="term" value="F:phosphopantetheine binding"/>
    <property type="evidence" value="ECO:0007669"/>
    <property type="project" value="InterPro"/>
</dbReference>
<dbReference type="FunFam" id="2.30.38.10:FF:000001">
    <property type="entry name" value="Non-ribosomal peptide synthetase PvdI"/>
    <property type="match status" value="1"/>
</dbReference>
<dbReference type="SUPFAM" id="SSF52777">
    <property type="entry name" value="CoA-dependent acyltransferases"/>
    <property type="match status" value="2"/>
</dbReference>
<dbReference type="FunFam" id="3.30.300.30:FF:000010">
    <property type="entry name" value="Enterobactin synthetase component F"/>
    <property type="match status" value="1"/>
</dbReference>
<dbReference type="Gene3D" id="3.40.50.150">
    <property type="entry name" value="Vaccinia Virus protein VP39"/>
    <property type="match status" value="1"/>
</dbReference>
<dbReference type="CDD" id="cd12117">
    <property type="entry name" value="A_NRPS_Srf_like"/>
    <property type="match status" value="1"/>
</dbReference>
<keyword evidence="3" id="KW-0596">Phosphopantetheine</keyword>
<dbReference type="FunFam" id="3.40.50.980:FF:000001">
    <property type="entry name" value="Non-ribosomal peptide synthetase"/>
    <property type="match status" value="2"/>
</dbReference>
<reference evidence="9" key="1">
    <citation type="journal article" date="2004" name="J. Am. Chem. Soc.">
        <title>Lyngbyatoxin biosynthesis: sequence of biosynthetic gene cluster and identification of a novel aromatic prenyltransferase.</title>
        <authorList>
            <person name="Edwards D.J."/>
            <person name="Gerwick W.H."/>
        </authorList>
    </citation>
    <scope>NUCLEOTIDE SEQUENCE</scope>
</reference>
<dbReference type="Pfam" id="PF08242">
    <property type="entry name" value="Methyltransf_12"/>
    <property type="match status" value="1"/>
</dbReference>
<dbReference type="SUPFAM" id="SSF47336">
    <property type="entry name" value="ACP-like"/>
    <property type="match status" value="2"/>
</dbReference>
<dbReference type="Pfam" id="PF13193">
    <property type="entry name" value="AMP-binding_C"/>
    <property type="match status" value="1"/>
</dbReference>
<dbReference type="InterPro" id="IPR006162">
    <property type="entry name" value="Ppantetheine_attach_site"/>
</dbReference>
<dbReference type="InterPro" id="IPR025110">
    <property type="entry name" value="AMP-bd_C"/>
</dbReference>
<keyword evidence="5" id="KW-0436">Ligase</keyword>
<evidence type="ECO:0000256" key="4">
    <source>
        <dbReference type="ARBA" id="ARBA00022553"/>
    </source>
</evidence>
<proteinExistence type="inferred from homology"/>
<dbReference type="GO" id="GO:0043041">
    <property type="term" value="P:amino acid activation for nonribosomal peptide biosynthetic process"/>
    <property type="evidence" value="ECO:0007669"/>
    <property type="project" value="UniProtKB-ARBA"/>
</dbReference>
<dbReference type="InterPro" id="IPR023213">
    <property type="entry name" value="CAT-like_dom_sf"/>
</dbReference>
<dbReference type="SUPFAM" id="SSF53335">
    <property type="entry name" value="S-adenosyl-L-methionine-dependent methyltransferases"/>
    <property type="match status" value="1"/>
</dbReference>
<dbReference type="Gene3D" id="3.30.300.30">
    <property type="match status" value="3"/>
</dbReference>
<evidence type="ECO:0000256" key="7">
    <source>
        <dbReference type="ARBA" id="ARBA00022737"/>
    </source>
</evidence>
<comment type="cofactor">
    <cofactor evidence="1">
        <name>pantetheine 4'-phosphate</name>
        <dbReference type="ChEBI" id="CHEBI:47942"/>
    </cofactor>
</comment>
<dbReference type="InterPro" id="IPR001242">
    <property type="entry name" value="Condensation_dom"/>
</dbReference>
<dbReference type="SMART" id="SM00823">
    <property type="entry name" value="PKS_PP"/>
    <property type="match status" value="2"/>
</dbReference>
<dbReference type="InterPro" id="IPR013120">
    <property type="entry name" value="FAR_NAD-bd"/>
</dbReference>
<dbReference type="Gene3D" id="2.30.38.10">
    <property type="entry name" value="Luciferase, Domain 3"/>
    <property type="match status" value="1"/>
</dbReference>
<dbReference type="PROSITE" id="PS00455">
    <property type="entry name" value="AMP_BINDING"/>
    <property type="match status" value="2"/>
</dbReference>
<dbReference type="SUPFAM" id="SSF56801">
    <property type="entry name" value="Acetyl-CoA synthetase-like"/>
    <property type="match status" value="2"/>
</dbReference>
<sequence length="2480" mass="275696">MIMNQPWSGSRRAIVNSTLPQAFEDRVNRTPNQIAIVFDELHLSYTQLNVKANYLANLLIRSGVEPKTPIAIQIERSIELVVAVLAVLKAGAIYVPLDPRLPLARVHWILDETRAQTLLTISNSKNLDKIKNIQTTIRVDVHLKKEDPDSPAIDTQPDDLAHIMYTSGSTGHPKGVAITHRAILEFVADRCWKNELQERVLFHSSLGFDISNYELWVPLLRSGQLVMAPSGPLDVSTLKQVIQKQSITSLFLTTSLFNLVTEENPRCLAGVQQVWIGGEQASVAAIQRMWDACPEITVVNGYGPTETTTYVTLYTIESRPQGNRVPIGRPMENTQVYVLDEELKPVPSGTPGEIYLAGTGLARGYFGQPSLTSTRFLANPFGLPGSRMYRTGDLGVWIDSDQLVCLGRSDRQVKIRGIRIEPSEIEAELRNHPEIGEAVVTVREDSPDEKRLIAYLIAKTIESQTQKIQGEQLVAWRQIYDSLYENDTSSPLGSDFSGWHSSYDGCPIPLEQMQEWQEMTLQEIRGLQPRRILEIGVGTGLLLAQLAPDCESYWGTDFSASLIERLRHRVALEPSLAGRVELRSQSADAIEGLPREHFDTVILNSVIQYFPNPTYLLDVLNKVVDLLVPGGYIFIGDIRNLRLLHCFHTEVQLRRTDLKTLNTLALQAAVEHSVVMEDELLVDPEFFSALGQRRSDIDYVDVRVKRGWHHNEMSQYRYNVILHKCSTTTEPIPTVEWHPIAWGSKFTTLEQLIDYLKQEIPSHLKLVNVPNCRVTPALKAIQQLNAGYDLDVVQDHLFSGDSAACNPEDFYKIGELLDYQVFVTWSNTDIGHLDILFCPQNSQLNNIRVFRTDSPLHNNQGVYDSLLFYMNSPSVSYHAGTFLESVRTHLSERLSQSMIPTAFVILDTFPLTVNGKVDRAALPVPHIGSTQNGRAPRNAVEERMCGLFAQILGVTQVTIDDNFFDLGGHSLSVMRLLSRIRSCFDVELAVANVFASPTVAELVKHLTKAEPGRPQLMGMNRPSVVPLSFSQQRLWFIYAFDTSSVIYNVPIAFELAGSINQIAMEMALHDVISRHDSLHTVFQEISGVPRQVLLNPGQFELTITHTSVTELDQKLLDSSQRPFDLSTEIPIRAELFVLGDDRCVLLILLHHITCDGWSFAPLWRDLSEAYATRSQGLIPDWTPLPVQYADYTLWQRRLLGQDIKPDSIITHQLDYWRKNLAELPELVSLPGDRPRSAVPSFRGALIPFRLSPELHHGAINLAQQQGTSLFMVLHAVLAVLLTRLGAGTDLPIGTPVANRTDDALEDLVGFFVNLLVLRTDTSGDPSFSDLLARIRDLDIAAYAHQDIPFELLVEKLRPVRSITHHPFFEILLALQSAPENQLKLSGVKISHKQVHLGTCRFDLVMNLDEHRHQDGTLLGIDGLVEYRTDLYDRKTIQTFIDRFLRLLTGAIADPQQRISRLNLLSPEEHHQLLIEWNDTDHSISPRPFPDLFEAQVAQTPTANALVFGALHLSYQELNARANQLAHQLIYQGIGPGQVIAIDVPRSPEWVIAVLAVLKAGAAYLPLDPSYPASRIIYMLEDVQPCLLITTTNSLISNPKLNIPKLQLDSFPWEASLNVTSEKQDYGLQANIEDNRGTQPLHVSDPAYIIYTSGSTGKPKGVVVTHAGISSMVATQIKYFEVTPESRILQFSSLSFDGVVWELCSALLTGATLVMAPSERVQPGPELIQLIGDYHVTHAVLPPAVLMVLSPDNIPSLTHLIVSGEAASGELVKRWSVGRCLINGYGPTETTVCATLSSPLSGNGIPPIGRAVINVQCYVLDDQLQLLPPGAIGELYISGPGLARGYLNQPQLTAERFLANPFRDIGSRMYRTGDLVRWRNHGELEFVGRADNQVKIRGFRVELGEVETALTNCPPVSDALAMVREDRPGEKFLVAYVVGQDSMDTDALRAQLVNDLPPYLIPGAIVTLKKFPLTVNGKIDRKALPVPKFTSIAEGRVPKTPTQIGLCTLFAELLGVDQVTIDDPFFALGGHSLLATQLVSQIRQRFGISLPVQTVFERQTVADLAIVVDREAPIVSTSIDLAAEVVLNPQIAPYQSRPVELDRNTHPASVLLTGATGFLGAYLLYELLKQTDANVFCLVRSNHSEAAYQRIHSTLKFYQLWSESWRSRIIPVCGDLSQPSLGLSAEEFSKLTELIDAIYHNGAQVSAIEPYTYLKPTNVLGTSELLDFAARCRVKPLHFVSTAAVAVSSKGNPDIIYENFRLGADSVLPSGYVSSKWVAEELVWVASDRGLPVTVHRPGRISGDTTTGIGNTDDTFWQIVRAIVVLGVVPDIVYQDDAGIDLMPVDRVASAIVHLSRHKQSISKVHHLTCPTIVKLDVVFNELSKLGYQLTTVSYSEWVKQLEQYVDQAPGGHSLASATVLSRTLPKLIELSQICFDQSNTLTGLAEAPFKFPCIDRHLVRGYLTYFINSKFFPQITYTGK</sequence>
<dbReference type="FunFam" id="3.40.50.12780:FF:000012">
    <property type="entry name" value="Non-ribosomal peptide synthetase"/>
    <property type="match status" value="1"/>
</dbReference>
<dbReference type="CDD" id="cd02440">
    <property type="entry name" value="AdoMet_MTases"/>
    <property type="match status" value="1"/>
</dbReference>
<keyword evidence="6" id="KW-0808">Transferase</keyword>
<dbReference type="PROSITE" id="PS00012">
    <property type="entry name" value="PHOSPHOPANTETHEINE"/>
    <property type="match status" value="2"/>
</dbReference>
<dbReference type="BioCyc" id="MetaCyc:MONOMER-19483"/>
<dbReference type="Gene3D" id="3.40.50.720">
    <property type="entry name" value="NAD(P)-binding Rossmann-like Domain"/>
    <property type="match status" value="1"/>
</dbReference>
<dbReference type="PANTHER" id="PTHR44845:SF6">
    <property type="entry name" value="BETA-ALANINE-ACTIVATING ENZYME"/>
    <property type="match status" value="1"/>
</dbReference>
<evidence type="ECO:0000256" key="6">
    <source>
        <dbReference type="ARBA" id="ARBA00022679"/>
    </source>
</evidence>
<dbReference type="Pfam" id="PF07993">
    <property type="entry name" value="NAD_binding_4"/>
    <property type="match status" value="1"/>
</dbReference>
<evidence type="ECO:0000256" key="2">
    <source>
        <dbReference type="ARBA" id="ARBA00006432"/>
    </source>
</evidence>
<feature type="domain" description="Carrier" evidence="8">
    <location>
        <begin position="935"/>
        <end position="1010"/>
    </location>
</feature>
<dbReference type="PANTHER" id="PTHR44845">
    <property type="entry name" value="CARRIER DOMAIN-CONTAINING PROTEIN"/>
    <property type="match status" value="1"/>
</dbReference>
<organism evidence="9">
    <name type="scientific">Lyngbya majuscula</name>
    <dbReference type="NCBI Taxonomy" id="158786"/>
    <lineage>
        <taxon>Bacteria</taxon>
        <taxon>Bacillati</taxon>
        <taxon>Cyanobacteriota</taxon>
        <taxon>Cyanophyceae</taxon>
        <taxon>Oscillatoriophycideae</taxon>
        <taxon>Oscillatoriales</taxon>
        <taxon>Microcoleaceae</taxon>
        <taxon>Lyngbya</taxon>
    </lineage>
</organism>
<dbReference type="Gene3D" id="3.30.559.30">
    <property type="entry name" value="Nonribosomal peptide synthetase, condensation domain"/>
    <property type="match status" value="1"/>
</dbReference>
<feature type="domain" description="Carrier" evidence="8">
    <location>
        <begin position="1996"/>
        <end position="2071"/>
    </location>
</feature>
<dbReference type="EMBL" id="AY588942">
    <property type="protein sequence ID" value="AAT12283.1"/>
    <property type="molecule type" value="Genomic_DNA"/>
</dbReference>
<dbReference type="CDD" id="cd05235">
    <property type="entry name" value="SDR_e1"/>
    <property type="match status" value="1"/>
</dbReference>
<dbReference type="GO" id="GO:0016874">
    <property type="term" value="F:ligase activity"/>
    <property type="evidence" value="ECO:0007669"/>
    <property type="project" value="UniProtKB-KW"/>
</dbReference>
<evidence type="ECO:0000259" key="8">
    <source>
        <dbReference type="PROSITE" id="PS50075"/>
    </source>
</evidence>
<dbReference type="NCBIfam" id="NF003417">
    <property type="entry name" value="PRK04813.1"/>
    <property type="match status" value="3"/>
</dbReference>
<evidence type="ECO:0000256" key="5">
    <source>
        <dbReference type="ARBA" id="ARBA00022598"/>
    </source>
</evidence>
<dbReference type="FunFam" id="1.10.1200.10:FF:000005">
    <property type="entry name" value="Nonribosomal peptide synthetase 1"/>
    <property type="match status" value="2"/>
</dbReference>
<keyword evidence="7" id="KW-0677">Repeat</keyword>
<dbReference type="InterPro" id="IPR020845">
    <property type="entry name" value="AMP-binding_CS"/>
</dbReference>
<dbReference type="SMR" id="Q5V8A8"/>